<gene>
    <name evidence="1" type="ORF">MILVUS5_LOCUS29988</name>
</gene>
<proteinExistence type="predicted"/>
<evidence type="ECO:0000313" key="1">
    <source>
        <dbReference type="EMBL" id="CAJ2664882.1"/>
    </source>
</evidence>
<name>A0ACB0L644_TRIPR</name>
<dbReference type="Proteomes" id="UP001177021">
    <property type="component" value="Unassembled WGS sequence"/>
</dbReference>
<protein>
    <submittedName>
        <fullName evidence="1">Uncharacterized protein</fullName>
    </submittedName>
</protein>
<evidence type="ECO:0000313" key="2">
    <source>
        <dbReference type="Proteomes" id="UP001177021"/>
    </source>
</evidence>
<organism evidence="1 2">
    <name type="scientific">Trifolium pratense</name>
    <name type="common">Red clover</name>
    <dbReference type="NCBI Taxonomy" id="57577"/>
    <lineage>
        <taxon>Eukaryota</taxon>
        <taxon>Viridiplantae</taxon>
        <taxon>Streptophyta</taxon>
        <taxon>Embryophyta</taxon>
        <taxon>Tracheophyta</taxon>
        <taxon>Spermatophyta</taxon>
        <taxon>Magnoliopsida</taxon>
        <taxon>eudicotyledons</taxon>
        <taxon>Gunneridae</taxon>
        <taxon>Pentapetalae</taxon>
        <taxon>rosids</taxon>
        <taxon>fabids</taxon>
        <taxon>Fabales</taxon>
        <taxon>Fabaceae</taxon>
        <taxon>Papilionoideae</taxon>
        <taxon>50 kb inversion clade</taxon>
        <taxon>NPAAA clade</taxon>
        <taxon>Hologalegina</taxon>
        <taxon>IRL clade</taxon>
        <taxon>Trifolieae</taxon>
        <taxon>Trifolium</taxon>
    </lineage>
</organism>
<keyword evidence="2" id="KW-1185">Reference proteome</keyword>
<sequence>MSRRCPPDCEFGQYFPANRNEDFQKAIKLFGLSHILRIMRSVEPNERQAAADSILFEGSVWRFYPQSGLLRYELELVNTISSSLRELQIANQLLAFFKNHANERPARDTSGISTIREKGESSNASKGKEGVEDSEKGKGIIIEQDESEDSDEEEGPKKKMQNL</sequence>
<accession>A0ACB0L644</accession>
<reference evidence="1" key="1">
    <citation type="submission" date="2023-10" db="EMBL/GenBank/DDBJ databases">
        <authorList>
            <person name="Rodriguez Cubillos JULIANA M."/>
            <person name="De Vega J."/>
        </authorList>
    </citation>
    <scope>NUCLEOTIDE SEQUENCE</scope>
</reference>
<dbReference type="EMBL" id="CASHSV030000409">
    <property type="protein sequence ID" value="CAJ2664882.1"/>
    <property type="molecule type" value="Genomic_DNA"/>
</dbReference>
<comment type="caution">
    <text evidence="1">The sequence shown here is derived from an EMBL/GenBank/DDBJ whole genome shotgun (WGS) entry which is preliminary data.</text>
</comment>
<feature type="non-terminal residue" evidence="1">
    <location>
        <position position="1"/>
    </location>
</feature>
<feature type="non-terminal residue" evidence="1">
    <location>
        <position position="163"/>
    </location>
</feature>